<name>A0A8E2ET80_9PEZI</name>
<dbReference type="AlphaFoldDB" id="A0A8E2ET80"/>
<evidence type="ECO:0000259" key="2">
    <source>
        <dbReference type="SMART" id="SM00672"/>
    </source>
</evidence>
<evidence type="ECO:0000256" key="1">
    <source>
        <dbReference type="SAM" id="Phobius"/>
    </source>
</evidence>
<evidence type="ECO:0000313" key="3">
    <source>
        <dbReference type="EMBL" id="OCL04200.1"/>
    </source>
</evidence>
<dbReference type="InterPro" id="IPR051091">
    <property type="entry name" value="O-Glucosyltr/Glycosyltrsf_90"/>
</dbReference>
<dbReference type="Pfam" id="PF05686">
    <property type="entry name" value="Glyco_transf_90"/>
    <property type="match status" value="1"/>
</dbReference>
<keyword evidence="4" id="KW-1185">Reference proteome</keyword>
<evidence type="ECO:0000313" key="4">
    <source>
        <dbReference type="Proteomes" id="UP000250140"/>
    </source>
</evidence>
<dbReference type="PANTHER" id="PTHR12203">
    <property type="entry name" value="KDEL LYS-ASP-GLU-LEU CONTAINING - RELATED"/>
    <property type="match status" value="1"/>
</dbReference>
<feature type="transmembrane region" description="Helical" evidence="1">
    <location>
        <begin position="12"/>
        <end position="33"/>
    </location>
</feature>
<feature type="domain" description="Glycosyl transferase CAP10" evidence="2">
    <location>
        <begin position="188"/>
        <end position="427"/>
    </location>
</feature>
<keyword evidence="1" id="KW-0472">Membrane</keyword>
<dbReference type="PANTHER" id="PTHR12203:SF107">
    <property type="entry name" value="GLYCOSYL TRANSFERASE CAP10 DOMAIN-CONTAINING PROTEIN"/>
    <property type="match status" value="1"/>
</dbReference>
<dbReference type="Proteomes" id="UP000250140">
    <property type="component" value="Unassembled WGS sequence"/>
</dbReference>
<dbReference type="InterPro" id="IPR006598">
    <property type="entry name" value="CAP10"/>
</dbReference>
<reference evidence="3 4" key="1">
    <citation type="journal article" date="2016" name="Nat. Commun.">
        <title>Ectomycorrhizal ecology is imprinted in the genome of the dominant symbiotic fungus Cenococcum geophilum.</title>
        <authorList>
            <consortium name="DOE Joint Genome Institute"/>
            <person name="Peter M."/>
            <person name="Kohler A."/>
            <person name="Ohm R.A."/>
            <person name="Kuo A."/>
            <person name="Krutzmann J."/>
            <person name="Morin E."/>
            <person name="Arend M."/>
            <person name="Barry K.W."/>
            <person name="Binder M."/>
            <person name="Choi C."/>
            <person name="Clum A."/>
            <person name="Copeland A."/>
            <person name="Grisel N."/>
            <person name="Haridas S."/>
            <person name="Kipfer T."/>
            <person name="LaButti K."/>
            <person name="Lindquist E."/>
            <person name="Lipzen A."/>
            <person name="Maire R."/>
            <person name="Meier B."/>
            <person name="Mihaltcheva S."/>
            <person name="Molinier V."/>
            <person name="Murat C."/>
            <person name="Poggeler S."/>
            <person name="Quandt C.A."/>
            <person name="Sperisen C."/>
            <person name="Tritt A."/>
            <person name="Tisserant E."/>
            <person name="Crous P.W."/>
            <person name="Henrissat B."/>
            <person name="Nehls U."/>
            <person name="Egli S."/>
            <person name="Spatafora J.W."/>
            <person name="Grigoriev I.V."/>
            <person name="Martin F.M."/>
        </authorList>
    </citation>
    <scope>NUCLEOTIDE SEQUENCE [LARGE SCALE GENOMIC DNA]</scope>
    <source>
        <strain evidence="3 4">CBS 207.34</strain>
    </source>
</reference>
<sequence>MLLRRRCFGVDLPSFIVAIVATVLVFIGTIVYGTRSGNAELLPFVKGILPAGRCLCQYSTTFSCDSCLDRAATAPAVLNHTKEPQKGWAFTYGRDDLNEGLDFEQCNAAFPGLFEDIHRATEVRRGNHVTKGELDSFEFSNGMVRAMIYDGELYVLEAQMIDQDHRKKAIAALYAIHRSITSIPHRAATPNIEFVFTVEDMARDPSKPLWVLARRTQDQNLWLMPDFGFWSWNVREIGPWTEVLSEVVRREEYEPWETKEKKLVWRGKLAYAPKLRRALLDATKDKPWSAVSAIQWHDPHSMQADFLGPVDQCGYSFIAHAEGRSYSGSLKYRQICRSVIISHKLQWIQHYHYLLKSNGTNQNFVEVERDFSDLEMTMNDLLAHPEETRRIADNSVKIFRERYLTPAAEACYWRILIQNWSKVSFSPELYEWDNMAHVGEPGHRSLHGRRRGVRFESFVLLETEKQMDFPDKESI</sequence>
<dbReference type="OrthoDB" id="202415at2759"/>
<keyword evidence="1" id="KW-0812">Transmembrane</keyword>
<accession>A0A8E2ET80</accession>
<protein>
    <recommendedName>
        <fullName evidence="2">Glycosyl transferase CAP10 domain-containing protein</fullName>
    </recommendedName>
</protein>
<gene>
    <name evidence="3" type="ORF">AOQ84DRAFT_442238</name>
</gene>
<dbReference type="EMBL" id="KV750579">
    <property type="protein sequence ID" value="OCL04200.1"/>
    <property type="molecule type" value="Genomic_DNA"/>
</dbReference>
<keyword evidence="1" id="KW-1133">Transmembrane helix</keyword>
<organism evidence="3 4">
    <name type="scientific">Glonium stellatum</name>
    <dbReference type="NCBI Taxonomy" id="574774"/>
    <lineage>
        <taxon>Eukaryota</taxon>
        <taxon>Fungi</taxon>
        <taxon>Dikarya</taxon>
        <taxon>Ascomycota</taxon>
        <taxon>Pezizomycotina</taxon>
        <taxon>Dothideomycetes</taxon>
        <taxon>Pleosporomycetidae</taxon>
        <taxon>Gloniales</taxon>
        <taxon>Gloniaceae</taxon>
        <taxon>Glonium</taxon>
    </lineage>
</organism>
<proteinExistence type="predicted"/>
<dbReference type="SMART" id="SM00672">
    <property type="entry name" value="CAP10"/>
    <property type="match status" value="1"/>
</dbReference>